<accession>A0A285U5E1</accession>
<dbReference type="OrthoDB" id="8100461at2"/>
<sequence length="390" mass="41152">MAENEIITADGEIITGPATEQTSLAIGLTRAEIDQQIATAHAFPRSIAKSSKSIFELVTIDEQSAEECNYALPRGGKPITGPSIRLAEIIAGQWGNCRVGARVVHVDRAEKYVEAEGVFHDLETNAATTARVRRRIVDRNGKLYNDDMIIVTGNAACSIAKRNAILSAVPKAVWRKAYDAALATIKGDIKTLSERRDKMLKAFSAFGVKPEQIFAAIEVGGLEDINLDHIGLLAGMHAALKSGEATVEEMFAVAPAAGSAGGEKKNLKGKLDDIAGGKKAKGGEQPADDAGKKQKEANKPAASGKPTEKPEGPNTGAGDARDDDDGFPGDTPAPSSDEIEAARDRGATAYHSGMSRKALPGEYKDVAALAEAWLAAYDEAKDEEEGGDQS</sequence>
<evidence type="ECO:0000313" key="2">
    <source>
        <dbReference type="EMBL" id="SOC37049.1"/>
    </source>
</evidence>
<name>A0A285U5E1_9HYPH</name>
<organism evidence="2 3">
    <name type="scientific">Rhizobium subbaraonis</name>
    <dbReference type="NCBI Taxonomy" id="908946"/>
    <lineage>
        <taxon>Bacteria</taxon>
        <taxon>Pseudomonadati</taxon>
        <taxon>Pseudomonadota</taxon>
        <taxon>Alphaproteobacteria</taxon>
        <taxon>Hyphomicrobiales</taxon>
        <taxon>Rhizobiaceae</taxon>
        <taxon>Rhizobium/Agrobacterium group</taxon>
        <taxon>Rhizobium</taxon>
    </lineage>
</organism>
<dbReference type="EMBL" id="OBQD01000003">
    <property type="protein sequence ID" value="SOC37049.1"/>
    <property type="molecule type" value="Genomic_DNA"/>
</dbReference>
<proteinExistence type="predicted"/>
<dbReference type="AlphaFoldDB" id="A0A285U5E1"/>
<reference evidence="2 3" key="1">
    <citation type="submission" date="2017-08" db="EMBL/GenBank/DDBJ databases">
        <authorList>
            <person name="de Groot N.N."/>
        </authorList>
    </citation>
    <scope>NUCLEOTIDE SEQUENCE [LARGE SCALE GENOMIC DNA]</scope>
    <source>
        <strain evidence="2 3">JC85</strain>
    </source>
</reference>
<feature type="region of interest" description="Disordered" evidence="1">
    <location>
        <begin position="273"/>
        <end position="361"/>
    </location>
</feature>
<dbReference type="RefSeq" id="WP_097137421.1">
    <property type="nucleotide sequence ID" value="NZ_OBQD01000003.1"/>
</dbReference>
<protein>
    <submittedName>
        <fullName evidence="2">Uncharacterized protein</fullName>
    </submittedName>
</protein>
<evidence type="ECO:0000256" key="1">
    <source>
        <dbReference type="SAM" id="MobiDB-lite"/>
    </source>
</evidence>
<keyword evidence="3" id="KW-1185">Reference proteome</keyword>
<dbReference type="Proteomes" id="UP000219167">
    <property type="component" value="Unassembled WGS sequence"/>
</dbReference>
<evidence type="ECO:0000313" key="3">
    <source>
        <dbReference type="Proteomes" id="UP000219167"/>
    </source>
</evidence>
<feature type="compositionally biased region" description="Basic and acidic residues" evidence="1">
    <location>
        <begin position="289"/>
        <end position="298"/>
    </location>
</feature>
<gene>
    <name evidence="2" type="ORF">SAMN05892877_103393</name>
</gene>